<dbReference type="GO" id="GO:0051014">
    <property type="term" value="P:actin filament severing"/>
    <property type="evidence" value="ECO:0007669"/>
    <property type="project" value="TreeGrafter"/>
</dbReference>
<dbReference type="AlphaFoldDB" id="A0A915C198"/>
<sequence length="458" mass="52058">MGVVDPQLRNIGKECGLEIWRIKDFGLEKLPKEQHGNFYSGDSYIVLSTVDPKQCIYNVHFWLGKDTTVDERGTAAIKTVELDEALGGHPVQYREVQDHESPMFLSYFKDGVKYLQGGVASGFRQTTENNFDDWTPRLFHCKGKRNVRCTQVACERNSLNLGDVFILDCGNNIYVWMPPDSGRLERIKGMRQAQNIRDQERSGTASLHCLDEDWDSNEEFWEKMGGSEDLGDLKSPEDGGDDEDFWRTTQQAITLVRVSDASGEMKATLVSEGSFDSSELDSTDAFILNTGTGGIFVWVGKQCTMDERWKSMEWAKKYLQQQGLPDWTQVIRVFEGEEPTIFTQWATNWGNERGRKTAKMQTKLIQCSDRKGRFINEEIANFTQEDLDGDDVMILDTGDIIYVWVGAQTSASEKENVNLAASTYITTSNIPRNGEPTIEIIDQGSEPEEFRQHFSSWK</sequence>
<keyword evidence="4" id="KW-0009">Actin-binding</keyword>
<reference evidence="7" key="1">
    <citation type="submission" date="2022-11" db="UniProtKB">
        <authorList>
            <consortium name="WormBaseParasite"/>
        </authorList>
    </citation>
    <scope>IDENTIFICATION</scope>
</reference>
<feature type="domain" description="Gelsolin-like" evidence="5">
    <location>
        <begin position="34"/>
        <end position="105"/>
    </location>
</feature>
<keyword evidence="6" id="KW-1185">Reference proteome</keyword>
<evidence type="ECO:0000313" key="6">
    <source>
        <dbReference type="Proteomes" id="UP000887569"/>
    </source>
</evidence>
<feature type="domain" description="Gelsolin-like" evidence="5">
    <location>
        <begin position="150"/>
        <end position="212"/>
    </location>
</feature>
<name>A0A915C198_PARUN</name>
<dbReference type="PANTHER" id="PTHR11977:SF123">
    <property type="entry name" value="GELSOLIN"/>
    <property type="match status" value="1"/>
</dbReference>
<proteinExistence type="inferred from homology"/>
<dbReference type="InterPro" id="IPR007123">
    <property type="entry name" value="Gelsolin-like_dom"/>
</dbReference>
<feature type="domain" description="Gelsolin-like" evidence="5">
    <location>
        <begin position="268"/>
        <end position="342"/>
    </location>
</feature>
<dbReference type="GO" id="GO:0051015">
    <property type="term" value="F:actin filament binding"/>
    <property type="evidence" value="ECO:0007669"/>
    <property type="project" value="InterPro"/>
</dbReference>
<dbReference type="CDD" id="cd11292">
    <property type="entry name" value="gelsolin_S3_like"/>
    <property type="match status" value="1"/>
</dbReference>
<dbReference type="Pfam" id="PF00626">
    <property type="entry name" value="Gelsolin"/>
    <property type="match status" value="4"/>
</dbReference>
<dbReference type="FunFam" id="3.40.20.10:FF:000002">
    <property type="entry name" value="Gelsolin"/>
    <property type="match status" value="1"/>
</dbReference>
<evidence type="ECO:0000259" key="5">
    <source>
        <dbReference type="Pfam" id="PF00626"/>
    </source>
</evidence>
<accession>A0A915C198</accession>
<dbReference type="InterPro" id="IPR029006">
    <property type="entry name" value="ADF-H/Gelsolin-like_dom_sf"/>
</dbReference>
<comment type="similarity">
    <text evidence="1">Belongs to the villin/gelsolin family.</text>
</comment>
<dbReference type="Gene3D" id="3.40.20.10">
    <property type="entry name" value="Severin"/>
    <property type="match status" value="4"/>
</dbReference>
<dbReference type="SMART" id="SM00262">
    <property type="entry name" value="GEL"/>
    <property type="match status" value="4"/>
</dbReference>
<evidence type="ECO:0000256" key="1">
    <source>
        <dbReference type="ARBA" id="ARBA00008418"/>
    </source>
</evidence>
<dbReference type="CDD" id="cd11290">
    <property type="entry name" value="gelsolin_S1_like"/>
    <property type="match status" value="1"/>
</dbReference>
<keyword evidence="3" id="KW-0677">Repeat</keyword>
<dbReference type="PANTHER" id="PTHR11977">
    <property type="entry name" value="VILLIN"/>
    <property type="match status" value="1"/>
</dbReference>
<dbReference type="PRINTS" id="PR00597">
    <property type="entry name" value="GELSOLIN"/>
</dbReference>
<dbReference type="GO" id="GO:0008154">
    <property type="term" value="P:actin polymerization or depolymerization"/>
    <property type="evidence" value="ECO:0007669"/>
    <property type="project" value="TreeGrafter"/>
</dbReference>
<protein>
    <submittedName>
        <fullName evidence="7">Gelsolin-like domain-containing protein</fullName>
    </submittedName>
</protein>
<dbReference type="GO" id="GO:0005737">
    <property type="term" value="C:cytoplasm"/>
    <property type="evidence" value="ECO:0007669"/>
    <property type="project" value="TreeGrafter"/>
</dbReference>
<dbReference type="FunFam" id="3.40.20.10:FF:000005">
    <property type="entry name" value="Gelsolin"/>
    <property type="match status" value="1"/>
</dbReference>
<evidence type="ECO:0000256" key="4">
    <source>
        <dbReference type="ARBA" id="ARBA00023203"/>
    </source>
</evidence>
<dbReference type="WBParaSite" id="PgR076_g013_t01">
    <property type="protein sequence ID" value="PgR076_g013_t01"/>
    <property type="gene ID" value="PgR076_g013"/>
</dbReference>
<dbReference type="InterPro" id="IPR007122">
    <property type="entry name" value="Villin/Gelsolin"/>
</dbReference>
<dbReference type="CDD" id="cd11291">
    <property type="entry name" value="gelsolin_S6_like"/>
    <property type="match status" value="1"/>
</dbReference>
<evidence type="ECO:0000256" key="2">
    <source>
        <dbReference type="ARBA" id="ARBA00022467"/>
    </source>
</evidence>
<evidence type="ECO:0000256" key="3">
    <source>
        <dbReference type="ARBA" id="ARBA00022737"/>
    </source>
</evidence>
<dbReference type="GO" id="GO:0005546">
    <property type="term" value="F:phosphatidylinositol-4,5-bisphosphate binding"/>
    <property type="evidence" value="ECO:0007669"/>
    <property type="project" value="TreeGrafter"/>
</dbReference>
<dbReference type="SUPFAM" id="SSF55753">
    <property type="entry name" value="Actin depolymerizing proteins"/>
    <property type="match status" value="4"/>
</dbReference>
<evidence type="ECO:0000313" key="7">
    <source>
        <dbReference type="WBParaSite" id="PgR076_g013_t01"/>
    </source>
</evidence>
<keyword evidence="2" id="KW-0117">Actin capping</keyword>
<dbReference type="GO" id="GO:0051016">
    <property type="term" value="P:barbed-end actin filament capping"/>
    <property type="evidence" value="ECO:0007669"/>
    <property type="project" value="TreeGrafter"/>
</dbReference>
<dbReference type="Proteomes" id="UP000887569">
    <property type="component" value="Unplaced"/>
</dbReference>
<organism evidence="6 7">
    <name type="scientific">Parascaris univalens</name>
    <name type="common">Nematode worm</name>
    <dbReference type="NCBI Taxonomy" id="6257"/>
    <lineage>
        <taxon>Eukaryota</taxon>
        <taxon>Metazoa</taxon>
        <taxon>Ecdysozoa</taxon>
        <taxon>Nematoda</taxon>
        <taxon>Chromadorea</taxon>
        <taxon>Rhabditida</taxon>
        <taxon>Spirurina</taxon>
        <taxon>Ascaridomorpha</taxon>
        <taxon>Ascaridoidea</taxon>
        <taxon>Ascarididae</taxon>
        <taxon>Parascaris</taxon>
    </lineage>
</organism>
<dbReference type="GO" id="GO:0015629">
    <property type="term" value="C:actin cytoskeleton"/>
    <property type="evidence" value="ECO:0007669"/>
    <property type="project" value="TreeGrafter"/>
</dbReference>
<feature type="domain" description="Gelsolin-like" evidence="5">
    <location>
        <begin position="374"/>
        <end position="451"/>
    </location>
</feature>
<dbReference type="CDD" id="cd11289">
    <property type="entry name" value="gelsolin_S2_like"/>
    <property type="match status" value="1"/>
</dbReference>